<name>A0ABT0BGA1_9SPHN</name>
<dbReference type="EMBL" id="JALHLF010000076">
    <property type="protein sequence ID" value="MCJ2184087.1"/>
    <property type="molecule type" value="Genomic_DNA"/>
</dbReference>
<keyword evidence="2" id="KW-1185">Reference proteome</keyword>
<reference evidence="1" key="1">
    <citation type="submission" date="2022-03" db="EMBL/GenBank/DDBJ databases">
        <title>Identification of a novel bacterium isolated from mangrove sediments.</title>
        <authorList>
            <person name="Pan X."/>
        </authorList>
    </citation>
    <scope>NUCLEOTIDE SEQUENCE</scope>
    <source>
        <strain evidence="1">B1949</strain>
    </source>
</reference>
<dbReference type="RefSeq" id="WP_244022562.1">
    <property type="nucleotide sequence ID" value="NZ_JALHLF010000076.1"/>
</dbReference>
<sequence>MHMKDEAAVGIAFADPVPNRHASLHGIVSYSSPQSSINAILAADYLLRAISTIKQLAAEDVAAAHDRAVASN</sequence>
<comment type="caution">
    <text evidence="1">The sequence shown here is derived from an EMBL/GenBank/DDBJ whole genome shotgun (WGS) entry which is preliminary data.</text>
</comment>
<evidence type="ECO:0000313" key="2">
    <source>
        <dbReference type="Proteomes" id="UP001162881"/>
    </source>
</evidence>
<proteinExistence type="predicted"/>
<accession>A0ABT0BGA1</accession>
<protein>
    <recommendedName>
        <fullName evidence="3">IclR-ED domain-containing protein</fullName>
    </recommendedName>
</protein>
<evidence type="ECO:0000313" key="1">
    <source>
        <dbReference type="EMBL" id="MCJ2184087.1"/>
    </source>
</evidence>
<organism evidence="1 2">
    <name type="scientific">Novosphingobium organovorum</name>
    <dbReference type="NCBI Taxonomy" id="2930092"/>
    <lineage>
        <taxon>Bacteria</taxon>
        <taxon>Pseudomonadati</taxon>
        <taxon>Pseudomonadota</taxon>
        <taxon>Alphaproteobacteria</taxon>
        <taxon>Sphingomonadales</taxon>
        <taxon>Sphingomonadaceae</taxon>
        <taxon>Novosphingobium</taxon>
    </lineage>
</organism>
<dbReference type="Proteomes" id="UP001162881">
    <property type="component" value="Unassembled WGS sequence"/>
</dbReference>
<evidence type="ECO:0008006" key="3">
    <source>
        <dbReference type="Google" id="ProtNLM"/>
    </source>
</evidence>
<gene>
    <name evidence="1" type="ORF">MTR62_15490</name>
</gene>